<dbReference type="AlphaFoldDB" id="A0A5C3PK60"/>
<protein>
    <submittedName>
        <fullName evidence="1">Uncharacterized protein</fullName>
    </submittedName>
</protein>
<reference evidence="1 2" key="1">
    <citation type="journal article" date="2019" name="Nat. Ecol. Evol.">
        <title>Megaphylogeny resolves global patterns of mushroom evolution.</title>
        <authorList>
            <person name="Varga T."/>
            <person name="Krizsan K."/>
            <person name="Foldi C."/>
            <person name="Dima B."/>
            <person name="Sanchez-Garcia M."/>
            <person name="Sanchez-Ramirez S."/>
            <person name="Szollosi G.J."/>
            <person name="Szarkandi J.G."/>
            <person name="Papp V."/>
            <person name="Albert L."/>
            <person name="Andreopoulos W."/>
            <person name="Angelini C."/>
            <person name="Antonin V."/>
            <person name="Barry K.W."/>
            <person name="Bougher N.L."/>
            <person name="Buchanan P."/>
            <person name="Buyck B."/>
            <person name="Bense V."/>
            <person name="Catcheside P."/>
            <person name="Chovatia M."/>
            <person name="Cooper J."/>
            <person name="Damon W."/>
            <person name="Desjardin D."/>
            <person name="Finy P."/>
            <person name="Geml J."/>
            <person name="Haridas S."/>
            <person name="Hughes K."/>
            <person name="Justo A."/>
            <person name="Karasinski D."/>
            <person name="Kautmanova I."/>
            <person name="Kiss B."/>
            <person name="Kocsube S."/>
            <person name="Kotiranta H."/>
            <person name="LaButti K.M."/>
            <person name="Lechner B.E."/>
            <person name="Liimatainen K."/>
            <person name="Lipzen A."/>
            <person name="Lukacs Z."/>
            <person name="Mihaltcheva S."/>
            <person name="Morgado L.N."/>
            <person name="Niskanen T."/>
            <person name="Noordeloos M.E."/>
            <person name="Ohm R.A."/>
            <person name="Ortiz-Santana B."/>
            <person name="Ovrebo C."/>
            <person name="Racz N."/>
            <person name="Riley R."/>
            <person name="Savchenko A."/>
            <person name="Shiryaev A."/>
            <person name="Soop K."/>
            <person name="Spirin V."/>
            <person name="Szebenyi C."/>
            <person name="Tomsovsky M."/>
            <person name="Tulloss R.E."/>
            <person name="Uehling J."/>
            <person name="Grigoriev I.V."/>
            <person name="Vagvolgyi C."/>
            <person name="Papp T."/>
            <person name="Martin F.M."/>
            <person name="Miettinen O."/>
            <person name="Hibbett D.S."/>
            <person name="Nagy L.G."/>
        </authorList>
    </citation>
    <scope>NUCLEOTIDE SEQUENCE [LARGE SCALE GENOMIC DNA]</scope>
    <source>
        <strain evidence="1 2">HHB13444</strain>
    </source>
</reference>
<dbReference type="InParanoid" id="A0A5C3PK60"/>
<sequence length="53" mass="5860">MSAEASHVEVKMIKVMPIMNAFKIYGACMGAAWRRAGGVHRAGVHRQNTEFNV</sequence>
<proteinExistence type="predicted"/>
<evidence type="ECO:0000313" key="2">
    <source>
        <dbReference type="Proteomes" id="UP000308197"/>
    </source>
</evidence>
<organism evidence="1 2">
    <name type="scientific">Polyporus arcularius HHB13444</name>
    <dbReference type="NCBI Taxonomy" id="1314778"/>
    <lineage>
        <taxon>Eukaryota</taxon>
        <taxon>Fungi</taxon>
        <taxon>Dikarya</taxon>
        <taxon>Basidiomycota</taxon>
        <taxon>Agaricomycotina</taxon>
        <taxon>Agaricomycetes</taxon>
        <taxon>Polyporales</taxon>
        <taxon>Polyporaceae</taxon>
        <taxon>Polyporus</taxon>
    </lineage>
</organism>
<gene>
    <name evidence="1" type="ORF">K466DRAFT_585404</name>
</gene>
<dbReference type="Proteomes" id="UP000308197">
    <property type="component" value="Unassembled WGS sequence"/>
</dbReference>
<name>A0A5C3PK60_9APHY</name>
<accession>A0A5C3PK60</accession>
<dbReference type="EMBL" id="ML211106">
    <property type="protein sequence ID" value="TFK88600.1"/>
    <property type="molecule type" value="Genomic_DNA"/>
</dbReference>
<keyword evidence="2" id="KW-1185">Reference proteome</keyword>
<evidence type="ECO:0000313" key="1">
    <source>
        <dbReference type="EMBL" id="TFK88600.1"/>
    </source>
</evidence>